<dbReference type="Proteomes" id="UP000226092">
    <property type="component" value="Segment"/>
</dbReference>
<dbReference type="RefSeq" id="YP_009834458.1">
    <property type="nucleotide sequence ID" value="NC_048673.1"/>
</dbReference>
<organism evidence="1 2">
    <name type="scientific">Aeromonas phage AS-zj</name>
    <dbReference type="NCBI Taxonomy" id="2024208"/>
    <lineage>
        <taxon>Viruses</taxon>
        <taxon>Duplodnaviria</taxon>
        <taxon>Heunggongvirae</taxon>
        <taxon>Uroviricota</taxon>
        <taxon>Caudoviricetes</taxon>
        <taxon>Pantevenvirales</taxon>
        <taxon>Straboviridae</taxon>
        <taxon>Emmerichvirinae</taxon>
        <taxon>Ceceduovirus</taxon>
        <taxon>Ceceduovirus aszj</taxon>
    </lineage>
</organism>
<sequence length="59" mass="7074">MKEYMFKVVYVGQDDQVYDETREYRAVDKYAAEKGVGQYLLDNKHIKFVSDLKIFEEVM</sequence>
<accession>A0A223LED5</accession>
<keyword evidence="2" id="KW-1185">Reference proteome</keyword>
<evidence type="ECO:0000313" key="1">
    <source>
        <dbReference type="EMBL" id="ASU00394.1"/>
    </source>
</evidence>
<name>A0A223LED5_9CAUD</name>
<proteinExistence type="predicted"/>
<dbReference type="EMBL" id="MF448340">
    <property type="protein sequence ID" value="ASU00394.1"/>
    <property type="molecule type" value="Genomic_DNA"/>
</dbReference>
<reference evidence="1 2" key="1">
    <citation type="submission" date="2017-07" db="EMBL/GenBank/DDBJ databases">
        <title>In vitro design and evaluation of phage cocktails against multidrug-resistant Aeromonas salmonicida.</title>
        <authorList>
            <person name="Chen L."/>
            <person name="Yuan S."/>
            <person name="Ma Y."/>
        </authorList>
    </citation>
    <scope>NUCLEOTIDE SEQUENCE [LARGE SCALE GENOMIC DNA]</scope>
</reference>
<evidence type="ECO:0000313" key="2">
    <source>
        <dbReference type="Proteomes" id="UP000226092"/>
    </source>
</evidence>
<protein>
    <submittedName>
        <fullName evidence="1">Uncharacterized protein</fullName>
    </submittedName>
</protein>
<dbReference type="KEGG" id="vg:55604525"/>
<dbReference type="GeneID" id="55604525"/>